<protein>
    <recommendedName>
        <fullName evidence="4">Peptidase C-terminal archaeal/bacterial domain-containing protein</fullName>
    </recommendedName>
</protein>
<feature type="signal peptide" evidence="1">
    <location>
        <begin position="1"/>
        <end position="22"/>
    </location>
</feature>
<evidence type="ECO:0000256" key="1">
    <source>
        <dbReference type="SAM" id="SignalP"/>
    </source>
</evidence>
<dbReference type="Proteomes" id="UP000594468">
    <property type="component" value="Chromosome"/>
</dbReference>
<sequence>MWLKKSLLLITILALGAITSFAQEPIAVGDSLTIAAEGTAEIVLVLDAVEGDDLIVSTDSADDTYLEVTDADGVVIASDDDSGPRLNAEAAFTVPADGQYTITVTEALGGELSGDVSVSLMDAAAATEDTEVDTEDTKEDTSVEAVPAGANIEVGQTVSGEFEGDIVEYTFEGVSGESYRILLESDDFDTYLELYDADEMYLDQDDDGGGDTNSLLIFSPGEDGTYVLNVSAYGEDTGEFTLSITVLEATAVTIDEPLKLKAGAIEGAFTFEGSEGDLFDVYAITEGDDDVYLTVVGPDGYDVDYDDDGGVDYNPYIRALSLPMDGVYRIEITSYSGDLTAPLTLYVETTEPLIISEEPVVYKPAESYQDELLAFDVEEDGVYRLVIEIVGEEDPYIYGTVFQPEDDTYGSSSFSFSSVMRAAMDITADDDGSVRVELDMSGIYNEDTEVSISVTPVTE</sequence>
<dbReference type="RefSeq" id="WP_195171954.1">
    <property type="nucleotide sequence ID" value="NZ_CP062983.1"/>
</dbReference>
<accession>A0A7S8EBE9</accession>
<organism evidence="2 3">
    <name type="scientific">Phototrophicus methaneseepsis</name>
    <dbReference type="NCBI Taxonomy" id="2710758"/>
    <lineage>
        <taxon>Bacteria</taxon>
        <taxon>Bacillati</taxon>
        <taxon>Chloroflexota</taxon>
        <taxon>Candidatus Thermofontia</taxon>
        <taxon>Phototrophicales</taxon>
        <taxon>Phototrophicaceae</taxon>
        <taxon>Phototrophicus</taxon>
    </lineage>
</organism>
<gene>
    <name evidence="2" type="ORF">G4Y79_05795</name>
</gene>
<dbReference type="AlphaFoldDB" id="A0A7S8EBE9"/>
<keyword evidence="1" id="KW-0732">Signal</keyword>
<evidence type="ECO:0000313" key="3">
    <source>
        <dbReference type="Proteomes" id="UP000594468"/>
    </source>
</evidence>
<name>A0A7S8EBE9_9CHLR</name>
<dbReference type="Gene3D" id="2.60.120.380">
    <property type="match status" value="3"/>
</dbReference>
<reference evidence="2 3" key="1">
    <citation type="submission" date="2020-02" db="EMBL/GenBank/DDBJ databases">
        <authorList>
            <person name="Zheng R.K."/>
            <person name="Sun C.M."/>
        </authorList>
    </citation>
    <scope>NUCLEOTIDE SEQUENCE [LARGE SCALE GENOMIC DNA]</scope>
    <source>
        <strain evidence="3">rifampicinis</strain>
    </source>
</reference>
<evidence type="ECO:0000313" key="2">
    <source>
        <dbReference type="EMBL" id="QPC83890.1"/>
    </source>
</evidence>
<dbReference type="KEGG" id="pmet:G4Y79_05795"/>
<keyword evidence="3" id="KW-1185">Reference proteome</keyword>
<dbReference type="EMBL" id="CP062983">
    <property type="protein sequence ID" value="QPC83890.1"/>
    <property type="molecule type" value="Genomic_DNA"/>
</dbReference>
<evidence type="ECO:0008006" key="4">
    <source>
        <dbReference type="Google" id="ProtNLM"/>
    </source>
</evidence>
<feature type="chain" id="PRO_5032908253" description="Peptidase C-terminal archaeal/bacterial domain-containing protein" evidence="1">
    <location>
        <begin position="23"/>
        <end position="459"/>
    </location>
</feature>
<proteinExistence type="predicted"/>